<feature type="compositionally biased region" description="Basic and acidic residues" evidence="1">
    <location>
        <begin position="212"/>
        <end position="223"/>
    </location>
</feature>
<accession>A0AA35TBX1</accession>
<feature type="region of interest" description="Disordered" evidence="1">
    <location>
        <begin position="53"/>
        <end position="76"/>
    </location>
</feature>
<dbReference type="EMBL" id="CASHTH010003386">
    <property type="protein sequence ID" value="CAI8044332.1"/>
    <property type="molecule type" value="Genomic_DNA"/>
</dbReference>
<dbReference type="Proteomes" id="UP001174909">
    <property type="component" value="Unassembled WGS sequence"/>
</dbReference>
<reference evidence="2" key="1">
    <citation type="submission" date="2023-03" db="EMBL/GenBank/DDBJ databases">
        <authorList>
            <person name="Steffen K."/>
            <person name="Cardenas P."/>
        </authorList>
    </citation>
    <scope>NUCLEOTIDE SEQUENCE</scope>
</reference>
<organism evidence="2 3">
    <name type="scientific">Geodia barretti</name>
    <name type="common">Barrett's horny sponge</name>
    <dbReference type="NCBI Taxonomy" id="519541"/>
    <lineage>
        <taxon>Eukaryota</taxon>
        <taxon>Metazoa</taxon>
        <taxon>Porifera</taxon>
        <taxon>Demospongiae</taxon>
        <taxon>Heteroscleromorpha</taxon>
        <taxon>Tetractinellida</taxon>
        <taxon>Astrophorina</taxon>
        <taxon>Geodiidae</taxon>
        <taxon>Geodia</taxon>
    </lineage>
</organism>
<dbReference type="AlphaFoldDB" id="A0AA35TBX1"/>
<keyword evidence="3" id="KW-1185">Reference proteome</keyword>
<feature type="region of interest" description="Disordered" evidence="1">
    <location>
        <begin position="97"/>
        <end position="223"/>
    </location>
</feature>
<feature type="compositionally biased region" description="Low complexity" evidence="1">
    <location>
        <begin position="123"/>
        <end position="134"/>
    </location>
</feature>
<evidence type="ECO:0000256" key="1">
    <source>
        <dbReference type="SAM" id="MobiDB-lite"/>
    </source>
</evidence>
<name>A0AA35TBX1_GEOBA</name>
<proteinExistence type="predicted"/>
<evidence type="ECO:0000313" key="3">
    <source>
        <dbReference type="Proteomes" id="UP001174909"/>
    </source>
</evidence>
<feature type="region of interest" description="Disordered" evidence="1">
    <location>
        <begin position="1"/>
        <end position="21"/>
    </location>
</feature>
<sequence>MKEKHQQQEEPKEFQSDVITVTTLVDSSPRQVATATAAGHAYQRESSVTVSPVHKASASSVSFHQEPGGEGGAWMNLSDQFQSTMNIIDSFSATMDENFGTEPLQTGTKTESGTKSRNETRSSPRATPTATPTTPDKKKQEKQDLISPDRRKKLVEQAAKRFPFKRAHTFDVGVSHTPITTSRPRPPNKPHPFIKPRPVESKAGGAGPGLQGEERSNDERRSG</sequence>
<comment type="caution">
    <text evidence="2">The sequence shown here is derived from an EMBL/GenBank/DDBJ whole genome shotgun (WGS) entry which is preliminary data.</text>
</comment>
<feature type="compositionally biased region" description="Basic and acidic residues" evidence="1">
    <location>
        <begin position="135"/>
        <end position="159"/>
    </location>
</feature>
<feature type="compositionally biased region" description="Basic and acidic residues" evidence="1">
    <location>
        <begin position="1"/>
        <end position="15"/>
    </location>
</feature>
<evidence type="ECO:0000313" key="2">
    <source>
        <dbReference type="EMBL" id="CAI8044332.1"/>
    </source>
</evidence>
<protein>
    <submittedName>
        <fullName evidence="2">Uncharacterized protein</fullName>
    </submittedName>
</protein>
<feature type="compositionally biased region" description="Basic and acidic residues" evidence="1">
    <location>
        <begin position="112"/>
        <end position="122"/>
    </location>
</feature>
<gene>
    <name evidence="2" type="ORF">GBAR_LOCUS24596</name>
</gene>